<protein>
    <submittedName>
        <fullName evidence="1">Uncharacterized protein</fullName>
    </submittedName>
</protein>
<accession>A0A251TJM8</accession>
<name>A0A251TJM8_HELAN</name>
<dbReference type="AlphaFoldDB" id="A0A251TJM8"/>
<dbReference type="Proteomes" id="UP000215914">
    <property type="component" value="Chromosome 10"/>
</dbReference>
<gene>
    <name evidence="1" type="ORF">HannXRQ_Chr10g0293571</name>
</gene>
<dbReference type="InParanoid" id="A0A251TJM8"/>
<dbReference type="EMBL" id="CM007899">
    <property type="protein sequence ID" value="OTG10963.1"/>
    <property type="molecule type" value="Genomic_DNA"/>
</dbReference>
<evidence type="ECO:0000313" key="1">
    <source>
        <dbReference type="EMBL" id="OTG10963.1"/>
    </source>
</evidence>
<evidence type="ECO:0000313" key="2">
    <source>
        <dbReference type="Proteomes" id="UP000215914"/>
    </source>
</evidence>
<sequence length="139" mass="15182">MVTKIPIHHLNSHSPPLNHSSSPTTSPFPSLKIIHEGSKLKELQGSFVLILSSSFLFIFALDSSLALSYPVVVFAEEIWVTSTEDAILKLSMDLAGVGISSHVKYKDVIHGFWVWPVCLNPGRDTSSKLGLQLLSLTSP</sequence>
<reference evidence="2" key="1">
    <citation type="journal article" date="2017" name="Nature">
        <title>The sunflower genome provides insights into oil metabolism, flowering and Asterid evolution.</title>
        <authorList>
            <person name="Badouin H."/>
            <person name="Gouzy J."/>
            <person name="Grassa C.J."/>
            <person name="Murat F."/>
            <person name="Staton S.E."/>
            <person name="Cottret L."/>
            <person name="Lelandais-Briere C."/>
            <person name="Owens G.L."/>
            <person name="Carrere S."/>
            <person name="Mayjonade B."/>
            <person name="Legrand L."/>
            <person name="Gill N."/>
            <person name="Kane N.C."/>
            <person name="Bowers J.E."/>
            <person name="Hubner S."/>
            <person name="Bellec A."/>
            <person name="Berard A."/>
            <person name="Berges H."/>
            <person name="Blanchet N."/>
            <person name="Boniface M.C."/>
            <person name="Brunel D."/>
            <person name="Catrice O."/>
            <person name="Chaidir N."/>
            <person name="Claudel C."/>
            <person name="Donnadieu C."/>
            <person name="Faraut T."/>
            <person name="Fievet G."/>
            <person name="Helmstetter N."/>
            <person name="King M."/>
            <person name="Knapp S.J."/>
            <person name="Lai Z."/>
            <person name="Le Paslier M.C."/>
            <person name="Lippi Y."/>
            <person name="Lorenzon L."/>
            <person name="Mandel J.R."/>
            <person name="Marage G."/>
            <person name="Marchand G."/>
            <person name="Marquand E."/>
            <person name="Bret-Mestries E."/>
            <person name="Morien E."/>
            <person name="Nambeesan S."/>
            <person name="Nguyen T."/>
            <person name="Pegot-Espagnet P."/>
            <person name="Pouilly N."/>
            <person name="Raftis F."/>
            <person name="Sallet E."/>
            <person name="Schiex T."/>
            <person name="Thomas J."/>
            <person name="Vandecasteele C."/>
            <person name="Vares D."/>
            <person name="Vear F."/>
            <person name="Vautrin S."/>
            <person name="Crespi M."/>
            <person name="Mangin B."/>
            <person name="Burke J.M."/>
            <person name="Salse J."/>
            <person name="Munos S."/>
            <person name="Vincourt P."/>
            <person name="Rieseberg L.H."/>
            <person name="Langlade N.B."/>
        </authorList>
    </citation>
    <scope>NUCLEOTIDE SEQUENCE [LARGE SCALE GENOMIC DNA]</scope>
    <source>
        <strain evidence="2">cv. SF193</strain>
    </source>
</reference>
<keyword evidence="2" id="KW-1185">Reference proteome</keyword>
<organism evidence="1 2">
    <name type="scientific">Helianthus annuus</name>
    <name type="common">Common sunflower</name>
    <dbReference type="NCBI Taxonomy" id="4232"/>
    <lineage>
        <taxon>Eukaryota</taxon>
        <taxon>Viridiplantae</taxon>
        <taxon>Streptophyta</taxon>
        <taxon>Embryophyta</taxon>
        <taxon>Tracheophyta</taxon>
        <taxon>Spermatophyta</taxon>
        <taxon>Magnoliopsida</taxon>
        <taxon>eudicotyledons</taxon>
        <taxon>Gunneridae</taxon>
        <taxon>Pentapetalae</taxon>
        <taxon>asterids</taxon>
        <taxon>campanulids</taxon>
        <taxon>Asterales</taxon>
        <taxon>Asteraceae</taxon>
        <taxon>Asteroideae</taxon>
        <taxon>Heliantheae alliance</taxon>
        <taxon>Heliantheae</taxon>
        <taxon>Helianthus</taxon>
    </lineage>
</organism>
<proteinExistence type="predicted"/>